<dbReference type="InterPro" id="IPR006311">
    <property type="entry name" value="TAT_signal"/>
</dbReference>
<proteinExistence type="predicted"/>
<gene>
    <name evidence="3" type="ORF">MQP27_34300</name>
</gene>
<dbReference type="Proteomes" id="UP001165269">
    <property type="component" value="Unassembled WGS sequence"/>
</dbReference>
<feature type="signal peptide" evidence="1">
    <location>
        <begin position="1"/>
        <end position="29"/>
    </location>
</feature>
<dbReference type="Gene3D" id="2.160.20.10">
    <property type="entry name" value="Single-stranded right-handed beta-helix, Pectin lyase-like"/>
    <property type="match status" value="1"/>
</dbReference>
<dbReference type="InterPro" id="IPR024535">
    <property type="entry name" value="RHGA/B-epi-like_pectate_lyase"/>
</dbReference>
<comment type="caution">
    <text evidence="3">The sequence shown here is derived from an EMBL/GenBank/DDBJ whole genome shotgun (WGS) entry which is preliminary data.</text>
</comment>
<dbReference type="Pfam" id="PF12708">
    <property type="entry name" value="Pect-lyase_RHGA_epim"/>
    <property type="match status" value="1"/>
</dbReference>
<evidence type="ECO:0000313" key="3">
    <source>
        <dbReference type="EMBL" id="MCI3276163.1"/>
    </source>
</evidence>
<evidence type="ECO:0000259" key="2">
    <source>
        <dbReference type="Pfam" id="PF12708"/>
    </source>
</evidence>
<feature type="chain" id="PRO_5046741095" description="Rhamnogalacturonase A/B/Epimerase-like pectate lyase domain-containing protein" evidence="1">
    <location>
        <begin position="30"/>
        <end position="402"/>
    </location>
</feature>
<evidence type="ECO:0000313" key="4">
    <source>
        <dbReference type="Proteomes" id="UP001165269"/>
    </source>
</evidence>
<organism evidence="3 4">
    <name type="scientific">Streptomyces cylindrosporus</name>
    <dbReference type="NCBI Taxonomy" id="2927583"/>
    <lineage>
        <taxon>Bacteria</taxon>
        <taxon>Bacillati</taxon>
        <taxon>Actinomycetota</taxon>
        <taxon>Actinomycetes</taxon>
        <taxon>Kitasatosporales</taxon>
        <taxon>Streptomycetaceae</taxon>
        <taxon>Streptomyces</taxon>
    </lineage>
</organism>
<dbReference type="SUPFAM" id="SSF51126">
    <property type="entry name" value="Pectin lyase-like"/>
    <property type="match status" value="1"/>
</dbReference>
<name>A0ABS9YFZ6_9ACTN</name>
<dbReference type="PROSITE" id="PS51318">
    <property type="entry name" value="TAT"/>
    <property type="match status" value="1"/>
</dbReference>
<feature type="domain" description="Rhamnogalacturonase A/B/Epimerase-like pectate lyase" evidence="2">
    <location>
        <begin position="41"/>
        <end position="100"/>
    </location>
</feature>
<dbReference type="RefSeq" id="WP_242772455.1">
    <property type="nucleotide sequence ID" value="NZ_JALDAY010000011.1"/>
</dbReference>
<keyword evidence="4" id="KW-1185">Reference proteome</keyword>
<dbReference type="EMBL" id="JALDAY010000011">
    <property type="protein sequence ID" value="MCI3276163.1"/>
    <property type="molecule type" value="Genomic_DNA"/>
</dbReference>
<protein>
    <recommendedName>
        <fullName evidence="2">Rhamnogalacturonase A/B/Epimerase-like pectate lyase domain-containing protein</fullName>
    </recommendedName>
</protein>
<keyword evidence="1" id="KW-0732">Signal</keyword>
<reference evidence="3" key="1">
    <citation type="submission" date="2022-03" db="EMBL/GenBank/DDBJ databases">
        <title>Streptomyces 7R015 and 7R016 isolated from Barleria lupulina in Thailand.</title>
        <authorList>
            <person name="Kanchanasin P."/>
            <person name="Phongsopitanun W."/>
            <person name="Tanasupawat S."/>
        </authorList>
    </citation>
    <scope>NUCLEOTIDE SEQUENCE</scope>
    <source>
        <strain evidence="3">7R015</strain>
    </source>
</reference>
<evidence type="ECO:0000256" key="1">
    <source>
        <dbReference type="SAM" id="SignalP"/>
    </source>
</evidence>
<dbReference type="InterPro" id="IPR011050">
    <property type="entry name" value="Pectin_lyase_fold/virulence"/>
</dbReference>
<accession>A0ABS9YFZ6</accession>
<sequence>MTGSNSRRSVLRSALAVGGVAVSATSVSAGDAAAVAADAGWVNVKDHGATGDGTTDDTAAIQAALDACLPGNITVLPAGVYRTSAPLRVGPYVTLQGSHAGGESQPGARNPVAGLRPLPSFTGQAVVEVLDQQLGGYSIQANAQRIFSLSIDGSDLPRGGAEIDGIRATGQIQHLQLRDVHVRAVTGVGINTWYNFDATGGPQAPFCLHYDRVSVLWTGSHGIVLNNSTDSVFHDVYVLGVGGCGWWMSGAGNSSFTSCRAEWSSKHGFDIESVPGVIKMVACSTDRNGWHGMYVHATDTTGVLLLSATQLTRDGKNDGAGGGGYAGLGVASSQCKVIADGLVVLTGKDDDGTGAASPQYGVKADNSAYVVVNSGHLQGVTSPWQSGSGNTKFVKGTLVGTG</sequence>
<dbReference type="InterPro" id="IPR012334">
    <property type="entry name" value="Pectin_lyas_fold"/>
</dbReference>